<feature type="chain" id="PRO_5022155476" evidence="1">
    <location>
        <begin position="24"/>
        <end position="429"/>
    </location>
</feature>
<feature type="signal peptide" evidence="1">
    <location>
        <begin position="1"/>
        <end position="23"/>
    </location>
</feature>
<dbReference type="SUPFAM" id="SSF53850">
    <property type="entry name" value="Periplasmic binding protein-like II"/>
    <property type="match status" value="1"/>
</dbReference>
<dbReference type="PANTHER" id="PTHR43649">
    <property type="entry name" value="ARABINOSE-BINDING PROTEIN-RELATED"/>
    <property type="match status" value="1"/>
</dbReference>
<dbReference type="PROSITE" id="PS51257">
    <property type="entry name" value="PROKAR_LIPOPROTEIN"/>
    <property type="match status" value="1"/>
</dbReference>
<dbReference type="Gene3D" id="3.40.190.10">
    <property type="entry name" value="Periplasmic binding protein-like II"/>
    <property type="match status" value="2"/>
</dbReference>
<dbReference type="OrthoDB" id="9795467at2"/>
<dbReference type="InterPro" id="IPR050490">
    <property type="entry name" value="Bact_solute-bd_prot1"/>
</dbReference>
<dbReference type="InterPro" id="IPR006059">
    <property type="entry name" value="SBP"/>
</dbReference>
<dbReference type="RefSeq" id="WP_147259816.1">
    <property type="nucleotide sequence ID" value="NZ_VIWU01000001.1"/>
</dbReference>
<dbReference type="AlphaFoldDB" id="A0A561T2F6"/>
<proteinExistence type="predicted"/>
<organism evidence="2 3">
    <name type="scientific">Pseudonocardia hierapolitana</name>
    <dbReference type="NCBI Taxonomy" id="1128676"/>
    <lineage>
        <taxon>Bacteria</taxon>
        <taxon>Bacillati</taxon>
        <taxon>Actinomycetota</taxon>
        <taxon>Actinomycetes</taxon>
        <taxon>Pseudonocardiales</taxon>
        <taxon>Pseudonocardiaceae</taxon>
        <taxon>Pseudonocardia</taxon>
    </lineage>
</organism>
<keyword evidence="1" id="KW-0732">Signal</keyword>
<keyword evidence="3" id="KW-1185">Reference proteome</keyword>
<evidence type="ECO:0000256" key="1">
    <source>
        <dbReference type="SAM" id="SignalP"/>
    </source>
</evidence>
<protein>
    <submittedName>
        <fullName evidence="2">Carbohydrate ABC transporter substrate-binding protein (CUT1 family)</fullName>
    </submittedName>
</protein>
<gene>
    <name evidence="2" type="ORF">FHX44_117231</name>
</gene>
<evidence type="ECO:0000313" key="3">
    <source>
        <dbReference type="Proteomes" id="UP000321261"/>
    </source>
</evidence>
<dbReference type="PANTHER" id="PTHR43649:SF12">
    <property type="entry name" value="DIACETYLCHITOBIOSE BINDING PROTEIN DASA"/>
    <property type="match status" value="1"/>
</dbReference>
<name>A0A561T2F6_9PSEU</name>
<evidence type="ECO:0000313" key="2">
    <source>
        <dbReference type="EMBL" id="TWF81288.1"/>
    </source>
</evidence>
<dbReference type="Pfam" id="PF01547">
    <property type="entry name" value="SBP_bac_1"/>
    <property type="match status" value="1"/>
</dbReference>
<reference evidence="2 3" key="1">
    <citation type="submission" date="2019-06" db="EMBL/GenBank/DDBJ databases">
        <title>Sequencing the genomes of 1000 actinobacteria strains.</title>
        <authorList>
            <person name="Klenk H.-P."/>
        </authorList>
    </citation>
    <scope>NUCLEOTIDE SEQUENCE [LARGE SCALE GENOMIC DNA]</scope>
    <source>
        <strain evidence="2 3">DSM 45671</strain>
    </source>
</reference>
<dbReference type="CDD" id="cd14748">
    <property type="entry name" value="PBP2_UgpB"/>
    <property type="match status" value="1"/>
</dbReference>
<accession>A0A561T2F6</accession>
<dbReference type="EMBL" id="VIWU01000001">
    <property type="protein sequence ID" value="TWF81288.1"/>
    <property type="molecule type" value="Genomic_DNA"/>
</dbReference>
<comment type="caution">
    <text evidence="2">The sequence shown here is derived from an EMBL/GenBank/DDBJ whole genome shotgun (WGS) entry which is preliminary data.</text>
</comment>
<sequence>MTIRHRSVLRTVAAVAAGLVALAACGGPAPDRGGDGAVSGEISLLTPIFEGADGAAVLEEQLAAFKQQYPDVTVKPDYTSYGKLNEKLTTSIASGQPYDVMLMGAGWIPPFASKGVLADLGQDPASLGSRFFERAVDAGVHEGKVYALPIMMDTRIGIYRKDLFAQAGITEPPKNFAEMREYGKRLTQRAPDGTLQVAGLDVLGIDPRQAFLTMLWAAGGELFAPDGSPAFNSPAGVNALQTMTDVIQVDRSEDVGWTVPNSPTGNVMAQGRTAMMVGHHHFWTQIQEEAPDMIAQDKLGFFVIQDERPAMFQGGTLATVAAQSKHPAAAKALAGFLASDGPALAANQQRGNIPALKSLESSEFVQQNKAIQFAMQNFDAAHSEGGVPQWLDIRDKFKPAIESAMLGQKSPQQALDDLAAEATAALAGR</sequence>
<dbReference type="Proteomes" id="UP000321261">
    <property type="component" value="Unassembled WGS sequence"/>
</dbReference>